<comment type="caution">
    <text evidence="4">The sequence shown here is derived from an EMBL/GenBank/DDBJ whole genome shotgun (WGS) entry which is preliminary data.</text>
</comment>
<dbReference type="NCBIfam" id="TIGR02258">
    <property type="entry name" value="2_5_ligase"/>
    <property type="match status" value="1"/>
</dbReference>
<dbReference type="InterPro" id="IPR014051">
    <property type="entry name" value="Phosphoesterase_HXTX"/>
</dbReference>
<comment type="catalytic activity">
    <reaction evidence="2">
        <text>a 3'-end 2',3'-cyclophospho-ribonucleotide-RNA + H2O = a 3'-end 2'-phospho-ribonucleotide-RNA + H(+)</text>
        <dbReference type="Rhea" id="RHEA:11828"/>
        <dbReference type="Rhea" id="RHEA-COMP:10464"/>
        <dbReference type="Rhea" id="RHEA-COMP:17353"/>
        <dbReference type="ChEBI" id="CHEBI:15377"/>
        <dbReference type="ChEBI" id="CHEBI:15378"/>
        <dbReference type="ChEBI" id="CHEBI:83064"/>
        <dbReference type="ChEBI" id="CHEBI:173113"/>
        <dbReference type="EC" id="3.1.4.58"/>
    </reaction>
</comment>
<dbReference type="RefSeq" id="WP_335960062.1">
    <property type="nucleotide sequence ID" value="NZ_JAXBLX010000008.1"/>
</dbReference>
<dbReference type="PANTHER" id="PTHR35561">
    <property type="entry name" value="RNA 2',3'-CYCLIC PHOSPHODIESTERASE"/>
    <property type="match status" value="1"/>
</dbReference>
<evidence type="ECO:0000256" key="1">
    <source>
        <dbReference type="ARBA" id="ARBA00022801"/>
    </source>
</evidence>
<evidence type="ECO:0000313" key="5">
    <source>
        <dbReference type="Proteomes" id="UP001589838"/>
    </source>
</evidence>
<evidence type="ECO:0000259" key="3">
    <source>
        <dbReference type="Pfam" id="PF02834"/>
    </source>
</evidence>
<feature type="domain" description="Phosphoesterase HXTX" evidence="3">
    <location>
        <begin position="16"/>
        <end position="92"/>
    </location>
</feature>
<evidence type="ECO:0000313" key="4">
    <source>
        <dbReference type="EMBL" id="MFC0473199.1"/>
    </source>
</evidence>
<gene>
    <name evidence="4" type="primary">thpR</name>
    <name evidence="4" type="ORF">ACFFHM_22545</name>
</gene>
<dbReference type="EMBL" id="JBHLUX010000092">
    <property type="protein sequence ID" value="MFC0473199.1"/>
    <property type="molecule type" value="Genomic_DNA"/>
</dbReference>
<sequence>MQSHYFLAVPLPKLLKQKLNETYRKKNEFPFKRWVHKDDLHLTLVFLGACTQEQLEQIKMRLESLLFKWSSFSLELSTLGTFGPKERPRIFWIGIKNQPLLDSLRQEIFEQCEEIGFSLDKRGFSPHITLARKWVGQTTYSNNFEKSIEEIQRWNVNEVILYKSVMTEEPKYKVEMSFQLGRESI</sequence>
<keyword evidence="1 2" id="KW-0378">Hydrolase</keyword>
<accession>A0ABV6KIN3</accession>
<dbReference type="InterPro" id="IPR009097">
    <property type="entry name" value="Cyclic_Pdiesterase"/>
</dbReference>
<comment type="function">
    <text evidence="2">Hydrolyzes RNA 2',3'-cyclic phosphodiester to an RNA 2'-phosphomonoester.</text>
</comment>
<reference evidence="4 5" key="1">
    <citation type="submission" date="2024-09" db="EMBL/GenBank/DDBJ databases">
        <authorList>
            <person name="Sun Q."/>
            <person name="Mori K."/>
        </authorList>
    </citation>
    <scope>NUCLEOTIDE SEQUENCE [LARGE SCALE GENOMIC DNA]</scope>
    <source>
        <strain evidence="4 5">NCAIM B.02610</strain>
    </source>
</reference>
<dbReference type="InterPro" id="IPR004175">
    <property type="entry name" value="RNA_CPDase"/>
</dbReference>
<feature type="active site" description="Proton acceptor" evidence="2">
    <location>
        <position position="127"/>
    </location>
</feature>
<keyword evidence="5" id="KW-1185">Reference proteome</keyword>
<proteinExistence type="inferred from homology"/>
<dbReference type="PANTHER" id="PTHR35561:SF1">
    <property type="entry name" value="RNA 2',3'-CYCLIC PHOSPHODIESTERASE"/>
    <property type="match status" value="1"/>
</dbReference>
<dbReference type="Gene3D" id="3.90.1140.10">
    <property type="entry name" value="Cyclic phosphodiesterase"/>
    <property type="match status" value="1"/>
</dbReference>
<dbReference type="EC" id="3.1.4.58" evidence="2"/>
<comment type="similarity">
    <text evidence="2">Belongs to the 2H phosphoesterase superfamily. ThpR family.</text>
</comment>
<organism evidence="4 5">
    <name type="scientific">Halalkalibacter kiskunsagensis</name>
    <dbReference type="NCBI Taxonomy" id="1548599"/>
    <lineage>
        <taxon>Bacteria</taxon>
        <taxon>Bacillati</taxon>
        <taxon>Bacillota</taxon>
        <taxon>Bacilli</taxon>
        <taxon>Bacillales</taxon>
        <taxon>Bacillaceae</taxon>
        <taxon>Halalkalibacter</taxon>
    </lineage>
</organism>
<dbReference type="Proteomes" id="UP001589838">
    <property type="component" value="Unassembled WGS sequence"/>
</dbReference>
<name>A0ABV6KIN3_9BACI</name>
<feature type="short sequence motif" description="HXTX 2" evidence="2">
    <location>
        <begin position="127"/>
        <end position="130"/>
    </location>
</feature>
<protein>
    <recommendedName>
        <fullName evidence="2">RNA 2',3'-cyclic phosphodiesterase</fullName>
        <shortName evidence="2">RNA 2',3'-CPDase</shortName>
        <ecNumber evidence="2">3.1.4.58</ecNumber>
    </recommendedName>
</protein>
<feature type="domain" description="Phosphoesterase HXTX" evidence="3">
    <location>
        <begin position="99"/>
        <end position="169"/>
    </location>
</feature>
<dbReference type="SUPFAM" id="SSF55144">
    <property type="entry name" value="LigT-like"/>
    <property type="match status" value="1"/>
</dbReference>
<feature type="active site" description="Proton donor" evidence="2">
    <location>
        <position position="41"/>
    </location>
</feature>
<dbReference type="Pfam" id="PF02834">
    <property type="entry name" value="LigT_PEase"/>
    <property type="match status" value="2"/>
</dbReference>
<dbReference type="HAMAP" id="MF_01940">
    <property type="entry name" value="RNA_CPDase"/>
    <property type="match status" value="1"/>
</dbReference>
<evidence type="ECO:0000256" key="2">
    <source>
        <dbReference type="HAMAP-Rule" id="MF_01940"/>
    </source>
</evidence>
<feature type="short sequence motif" description="HXTX 1" evidence="2">
    <location>
        <begin position="41"/>
        <end position="44"/>
    </location>
</feature>